<reference evidence="2" key="1">
    <citation type="journal article" date="2015" name="Nature">
        <title>Complex archaea that bridge the gap between prokaryotes and eukaryotes.</title>
        <authorList>
            <person name="Spang A."/>
            <person name="Saw J.H."/>
            <person name="Jorgensen S.L."/>
            <person name="Zaremba-Niedzwiedzka K."/>
            <person name="Martijn J."/>
            <person name="Lind A.E."/>
            <person name="van Eijk R."/>
            <person name="Schleper C."/>
            <person name="Guy L."/>
            <person name="Ettema T.J."/>
        </authorList>
    </citation>
    <scope>NUCLEOTIDE SEQUENCE</scope>
</reference>
<feature type="non-terminal residue" evidence="2">
    <location>
        <position position="1"/>
    </location>
</feature>
<organism evidence="2">
    <name type="scientific">marine sediment metagenome</name>
    <dbReference type="NCBI Taxonomy" id="412755"/>
    <lineage>
        <taxon>unclassified sequences</taxon>
        <taxon>metagenomes</taxon>
        <taxon>ecological metagenomes</taxon>
    </lineage>
</organism>
<accession>A0A0F8ZDT7</accession>
<evidence type="ECO:0000256" key="1">
    <source>
        <dbReference type="SAM" id="Phobius"/>
    </source>
</evidence>
<keyword evidence="1" id="KW-0812">Transmembrane</keyword>
<proteinExistence type="predicted"/>
<feature type="transmembrane region" description="Helical" evidence="1">
    <location>
        <begin position="30"/>
        <end position="49"/>
    </location>
</feature>
<name>A0A0F8ZDT7_9ZZZZ</name>
<dbReference type="EMBL" id="LAZR01048429">
    <property type="protein sequence ID" value="KKK91952.1"/>
    <property type="molecule type" value="Genomic_DNA"/>
</dbReference>
<protein>
    <submittedName>
        <fullName evidence="2">Uncharacterized protein</fullName>
    </submittedName>
</protein>
<comment type="caution">
    <text evidence="2">The sequence shown here is derived from an EMBL/GenBank/DDBJ whole genome shotgun (WGS) entry which is preliminary data.</text>
</comment>
<dbReference type="AlphaFoldDB" id="A0A0F8ZDT7"/>
<sequence>LFFEKINKKYIKKMYETIETIRQEMKEGHVALISFIFLGFLFFSVGFLANDAWGYYQYDRELNGFLLRNANITEVKQFGDLHDERGDWICVNVKGMAYEKALQTCNHEVGHEIFAEFCADNIDECIAVTEIRRKTNNDN</sequence>
<gene>
    <name evidence="2" type="ORF">LCGC14_2707830</name>
</gene>
<keyword evidence="1" id="KW-1133">Transmembrane helix</keyword>
<keyword evidence="1" id="KW-0472">Membrane</keyword>
<evidence type="ECO:0000313" key="2">
    <source>
        <dbReference type="EMBL" id="KKK91952.1"/>
    </source>
</evidence>